<dbReference type="Proteomes" id="UP001305606">
    <property type="component" value="Chromosome"/>
</dbReference>
<reference evidence="1 2" key="1">
    <citation type="submission" date="2023-02" db="EMBL/GenBank/DDBJ databases">
        <title>Streptomyces sp. SCA4-21 with antifungal activity against Fusarium oxysporum f. sp. cubense, Streptomyces sp. SCA2-17 with antifungal activity against Fusarium oxysporum f. sp. cubense.</title>
        <authorList>
            <person name="Qi D."/>
        </authorList>
    </citation>
    <scope>NUCLEOTIDE SEQUENCE [LARGE SCALE GENOMIC DNA]</scope>
    <source>
        <strain evidence="1 2">SCA4-21</strain>
    </source>
</reference>
<gene>
    <name evidence="1" type="ORF">PS467_09585</name>
</gene>
<evidence type="ECO:0000313" key="1">
    <source>
        <dbReference type="EMBL" id="WNE95567.1"/>
    </source>
</evidence>
<proteinExistence type="predicted"/>
<protein>
    <submittedName>
        <fullName evidence="1">Uncharacterized protein</fullName>
    </submittedName>
</protein>
<organism evidence="1 2">
    <name type="scientific">Streptomyces luomodiensis</name>
    <dbReference type="NCBI Taxonomy" id="3026192"/>
    <lineage>
        <taxon>Bacteria</taxon>
        <taxon>Bacillati</taxon>
        <taxon>Actinomycetota</taxon>
        <taxon>Actinomycetes</taxon>
        <taxon>Kitasatosporales</taxon>
        <taxon>Streptomycetaceae</taxon>
        <taxon>Streptomyces</taxon>
    </lineage>
</organism>
<dbReference type="EMBL" id="CP117522">
    <property type="protein sequence ID" value="WNE95567.1"/>
    <property type="molecule type" value="Genomic_DNA"/>
</dbReference>
<evidence type="ECO:0000313" key="2">
    <source>
        <dbReference type="Proteomes" id="UP001305606"/>
    </source>
</evidence>
<name>A0ABY9USP4_9ACTN</name>
<dbReference type="RefSeq" id="WP_311034905.1">
    <property type="nucleotide sequence ID" value="NZ_CP117522.1"/>
</dbReference>
<keyword evidence="2" id="KW-1185">Reference proteome</keyword>
<sequence>MSTSAAVGDRALQLPDVAHEVHNWALRGFAFFARHSTPLLLGSVEQETYVELGGAS</sequence>
<accession>A0ABY9USP4</accession>